<feature type="region of interest" description="Disordered" evidence="1">
    <location>
        <begin position="293"/>
        <end position="316"/>
    </location>
</feature>
<dbReference type="RefSeq" id="WP_184935501.1">
    <property type="nucleotide sequence ID" value="NZ_JACHJV010000001.1"/>
</dbReference>
<evidence type="ECO:0000256" key="1">
    <source>
        <dbReference type="SAM" id="MobiDB-lite"/>
    </source>
</evidence>
<protein>
    <submittedName>
        <fullName evidence="3">Transcriptional regulator with XRE-family HTH domain</fullName>
    </submittedName>
</protein>
<sequence length="316" mass="35206">MALRAHISERQRRFGIELRRLRLGAGVSVQDAAAHINLRGPHLNHIEAARTGLDETRLRSLAALYGCTDATQLNTLTALGASDGKGWWSSYRKNVPAFSLDLAELESANLSRYLNYETFFIPGLLQTEEYIRCLFESNGTSLSPDQVEGSIRFRLNRQSILTNSPSTRFSFVIHEAALPMTFAGKEAMHRQLEHLLRLWEIPNVDIQIFPFSIQATPPFSGPFMITEPAAPALSTLVNDHPGAAGFIDVPHVVQQYTDRFADLSRLALRSGNAKVSARPESTRDSWTVVQHAKHGFEEEKQSAPALEASPKHRLHS</sequence>
<keyword evidence="4" id="KW-1185">Reference proteome</keyword>
<dbReference type="InterPro" id="IPR043917">
    <property type="entry name" value="DUF5753"/>
</dbReference>
<evidence type="ECO:0000313" key="4">
    <source>
        <dbReference type="Proteomes" id="UP000540506"/>
    </source>
</evidence>
<dbReference type="AlphaFoldDB" id="A0A7W7VUM8"/>
<dbReference type="SMART" id="SM00530">
    <property type="entry name" value="HTH_XRE"/>
    <property type="match status" value="1"/>
</dbReference>
<organism evidence="3 4">
    <name type="scientific">Kitasatospora kifunensis</name>
    <name type="common">Streptomyces kifunensis</name>
    <dbReference type="NCBI Taxonomy" id="58351"/>
    <lineage>
        <taxon>Bacteria</taxon>
        <taxon>Bacillati</taxon>
        <taxon>Actinomycetota</taxon>
        <taxon>Actinomycetes</taxon>
        <taxon>Kitasatosporales</taxon>
        <taxon>Streptomycetaceae</taxon>
        <taxon>Kitasatospora</taxon>
    </lineage>
</organism>
<dbReference type="PROSITE" id="PS50943">
    <property type="entry name" value="HTH_CROC1"/>
    <property type="match status" value="1"/>
</dbReference>
<comment type="caution">
    <text evidence="3">The sequence shown here is derived from an EMBL/GenBank/DDBJ whole genome shotgun (WGS) entry which is preliminary data.</text>
</comment>
<dbReference type="SUPFAM" id="SSF47413">
    <property type="entry name" value="lambda repressor-like DNA-binding domains"/>
    <property type="match status" value="1"/>
</dbReference>
<accession>A0A7W7VUM8</accession>
<dbReference type="InterPro" id="IPR001387">
    <property type="entry name" value="Cro/C1-type_HTH"/>
</dbReference>
<dbReference type="Proteomes" id="UP000540506">
    <property type="component" value="Unassembled WGS sequence"/>
</dbReference>
<dbReference type="GO" id="GO:0003677">
    <property type="term" value="F:DNA binding"/>
    <property type="evidence" value="ECO:0007669"/>
    <property type="project" value="InterPro"/>
</dbReference>
<proteinExistence type="predicted"/>
<dbReference type="Pfam" id="PF13560">
    <property type="entry name" value="HTH_31"/>
    <property type="match status" value="1"/>
</dbReference>
<name>A0A7W7VUM8_KITKI</name>
<gene>
    <name evidence="3" type="ORF">FHR34_002480</name>
</gene>
<dbReference type="InterPro" id="IPR010982">
    <property type="entry name" value="Lambda_DNA-bd_dom_sf"/>
</dbReference>
<reference evidence="3 4" key="1">
    <citation type="submission" date="2020-08" db="EMBL/GenBank/DDBJ databases">
        <title>Sequencing the genomes of 1000 actinobacteria strains.</title>
        <authorList>
            <person name="Klenk H.-P."/>
        </authorList>
    </citation>
    <scope>NUCLEOTIDE SEQUENCE [LARGE SCALE GENOMIC DNA]</scope>
    <source>
        <strain evidence="3 4">DSM 41654</strain>
    </source>
</reference>
<evidence type="ECO:0000259" key="2">
    <source>
        <dbReference type="PROSITE" id="PS50943"/>
    </source>
</evidence>
<dbReference type="Gene3D" id="1.10.260.40">
    <property type="entry name" value="lambda repressor-like DNA-binding domains"/>
    <property type="match status" value="1"/>
</dbReference>
<dbReference type="EMBL" id="JACHJV010000001">
    <property type="protein sequence ID" value="MBB4923487.1"/>
    <property type="molecule type" value="Genomic_DNA"/>
</dbReference>
<feature type="domain" description="HTH cro/C1-type" evidence="2">
    <location>
        <begin position="18"/>
        <end position="73"/>
    </location>
</feature>
<evidence type="ECO:0000313" key="3">
    <source>
        <dbReference type="EMBL" id="MBB4923487.1"/>
    </source>
</evidence>
<dbReference type="Pfam" id="PF19054">
    <property type="entry name" value="DUF5753"/>
    <property type="match status" value="1"/>
</dbReference>
<dbReference type="CDD" id="cd00093">
    <property type="entry name" value="HTH_XRE"/>
    <property type="match status" value="1"/>
</dbReference>